<dbReference type="PANTHER" id="PTHR28153">
    <property type="entry name" value="PROTEIN, PUTATIVE-RELATED"/>
    <property type="match status" value="1"/>
</dbReference>
<name>A0A9P7GDQ7_9AGAR</name>
<accession>A0A9P7GDQ7</accession>
<dbReference type="EMBL" id="JABCKV010000043">
    <property type="protein sequence ID" value="KAG5645322.1"/>
    <property type="molecule type" value="Genomic_DNA"/>
</dbReference>
<proteinExistence type="predicted"/>
<feature type="region of interest" description="Disordered" evidence="1">
    <location>
        <begin position="474"/>
        <end position="554"/>
    </location>
</feature>
<reference evidence="2" key="1">
    <citation type="submission" date="2020-07" db="EMBL/GenBank/DDBJ databases">
        <authorList>
            <person name="Nieuwenhuis M."/>
            <person name="Van De Peppel L.J.J."/>
        </authorList>
    </citation>
    <scope>NUCLEOTIDE SEQUENCE</scope>
    <source>
        <strain evidence="2">AP01</strain>
        <tissue evidence="2">Mycelium</tissue>
    </source>
</reference>
<sequence length="649" mass="70911">MTAAEDEGKFPQDLVAIFHASFHPTQGNLIDWYLKASENLNLDNLEFSALPSGLHLVEQDVVYFTTKDDHHGVCVFRRRKTVEHGHRGFRLSSLGILTAKSRRPRPWRHTSALKDLITRVYTECEETGWLHPAGAQWEPARVFFEERKVQRANLHGLVDWYGWSHELSKIETDLPSTNPTLHLPHLLRILGPSSLTLYKHVLGRRRILIFTLPPVEAACILCEVAANMCFEAQLDTSTDGEATSHPHSGRLKGKCKEPINVLGMVTLSDMDRLHSEGLTGRGWIACTTDAIFLDKPSCYDLLIDLTTSTPNKATRPSFYASKAIPPQPGNSPNPTHRLSTIRFAWSDVKLWNELDRILSLDASHSSHHGCCGPCSTSMSPTDVALKEKFITTWTDAWRVYEDVCVICAGLWMGSWRGNSAASYSTAAGAENWGKVRLEGDDDLSISGVAAGEAGGVPGGGYVRNVGMGIEGRPVASGSKLSQKLGAGSAPSTPTAHAMRRSSGMSWSSGRATVVGSFGQGGKARQVSSSIVESSEDGHASGHGSSEYDGDGTAEERRDRHLLTTLSLLQTFHGHTVFQLSVLESFIPKDGGPGTTVYLAPKDIVAFELGPMSTLDARYLEWLAQEYAGDTKVVIKRGWKDLLGALFGYS</sequence>
<evidence type="ECO:0000256" key="1">
    <source>
        <dbReference type="SAM" id="MobiDB-lite"/>
    </source>
</evidence>
<gene>
    <name evidence="2" type="ORF">DXG03_006511</name>
</gene>
<keyword evidence="3" id="KW-1185">Reference proteome</keyword>
<dbReference type="InterPro" id="IPR053056">
    <property type="entry name" value="Lipid_Metab_Assoc_Protein"/>
</dbReference>
<dbReference type="Proteomes" id="UP000775547">
    <property type="component" value="Unassembled WGS sequence"/>
</dbReference>
<dbReference type="AlphaFoldDB" id="A0A9P7GDQ7"/>
<evidence type="ECO:0000313" key="2">
    <source>
        <dbReference type="EMBL" id="KAG5645322.1"/>
    </source>
</evidence>
<evidence type="ECO:0000313" key="3">
    <source>
        <dbReference type="Proteomes" id="UP000775547"/>
    </source>
</evidence>
<comment type="caution">
    <text evidence="2">The sequence shown here is derived from an EMBL/GenBank/DDBJ whole genome shotgun (WGS) entry which is preliminary data.</text>
</comment>
<feature type="region of interest" description="Disordered" evidence="1">
    <location>
        <begin position="316"/>
        <end position="335"/>
    </location>
</feature>
<dbReference type="Pfam" id="PF09804">
    <property type="entry name" value="DENND11"/>
    <property type="match status" value="1"/>
</dbReference>
<feature type="compositionally biased region" description="Low complexity" evidence="1">
    <location>
        <begin position="500"/>
        <end position="510"/>
    </location>
</feature>
<protein>
    <recommendedName>
        <fullName evidence="4">Protein LCHN</fullName>
    </recommendedName>
</protein>
<dbReference type="OrthoDB" id="2152680at2759"/>
<dbReference type="PANTHER" id="PTHR28153:SF1">
    <property type="entry name" value="DUF4484 DOMAIN-CONTAINING PROTEIN"/>
    <property type="match status" value="1"/>
</dbReference>
<reference evidence="2" key="2">
    <citation type="submission" date="2021-10" db="EMBL/GenBank/DDBJ databases">
        <title>Phylogenomics reveals ancestral predisposition of the termite-cultivated fungus Termitomyces towards a domesticated lifestyle.</title>
        <authorList>
            <person name="Auxier B."/>
            <person name="Grum-Grzhimaylo A."/>
            <person name="Cardenas M.E."/>
            <person name="Lodge J.D."/>
            <person name="Laessoe T."/>
            <person name="Pedersen O."/>
            <person name="Smith M.E."/>
            <person name="Kuyper T.W."/>
            <person name="Franco-Molano E.A."/>
            <person name="Baroni T.J."/>
            <person name="Aanen D.K."/>
        </authorList>
    </citation>
    <scope>NUCLEOTIDE SEQUENCE</scope>
    <source>
        <strain evidence="2">AP01</strain>
        <tissue evidence="2">Mycelium</tissue>
    </source>
</reference>
<dbReference type="GO" id="GO:0005811">
    <property type="term" value="C:lipid droplet"/>
    <property type="evidence" value="ECO:0007669"/>
    <property type="project" value="TreeGrafter"/>
</dbReference>
<organism evidence="2 3">
    <name type="scientific">Asterophora parasitica</name>
    <dbReference type="NCBI Taxonomy" id="117018"/>
    <lineage>
        <taxon>Eukaryota</taxon>
        <taxon>Fungi</taxon>
        <taxon>Dikarya</taxon>
        <taxon>Basidiomycota</taxon>
        <taxon>Agaricomycotina</taxon>
        <taxon>Agaricomycetes</taxon>
        <taxon>Agaricomycetidae</taxon>
        <taxon>Agaricales</taxon>
        <taxon>Tricholomatineae</taxon>
        <taxon>Lyophyllaceae</taxon>
        <taxon>Asterophora</taxon>
    </lineage>
</organism>
<evidence type="ECO:0008006" key="4">
    <source>
        <dbReference type="Google" id="ProtNLM"/>
    </source>
</evidence>
<dbReference type="InterPro" id="IPR018626">
    <property type="entry name" value="LCHN/Anr2"/>
</dbReference>